<dbReference type="AlphaFoldDB" id="A0A0A9CHQ2"/>
<organism evidence="1">
    <name type="scientific">Arundo donax</name>
    <name type="common">Giant reed</name>
    <name type="synonym">Donax arundinaceus</name>
    <dbReference type="NCBI Taxonomy" id="35708"/>
    <lineage>
        <taxon>Eukaryota</taxon>
        <taxon>Viridiplantae</taxon>
        <taxon>Streptophyta</taxon>
        <taxon>Embryophyta</taxon>
        <taxon>Tracheophyta</taxon>
        <taxon>Spermatophyta</taxon>
        <taxon>Magnoliopsida</taxon>
        <taxon>Liliopsida</taxon>
        <taxon>Poales</taxon>
        <taxon>Poaceae</taxon>
        <taxon>PACMAD clade</taxon>
        <taxon>Arundinoideae</taxon>
        <taxon>Arundineae</taxon>
        <taxon>Arundo</taxon>
    </lineage>
</organism>
<sequence>MEYSYKASVIFDIDILTAPEEDTTLVSIHWQMECYLTACPVGQVIS</sequence>
<dbReference type="EMBL" id="GBRH01224975">
    <property type="protein sequence ID" value="JAD72920.1"/>
    <property type="molecule type" value="Transcribed_RNA"/>
</dbReference>
<evidence type="ECO:0000313" key="1">
    <source>
        <dbReference type="EMBL" id="JAD72920.1"/>
    </source>
</evidence>
<protein>
    <submittedName>
        <fullName evidence="1">Uncharacterized protein</fullName>
    </submittedName>
</protein>
<name>A0A0A9CHQ2_ARUDO</name>
<proteinExistence type="predicted"/>
<accession>A0A0A9CHQ2</accession>
<reference evidence="1" key="2">
    <citation type="journal article" date="2015" name="Data Brief">
        <title>Shoot transcriptome of the giant reed, Arundo donax.</title>
        <authorList>
            <person name="Barrero R.A."/>
            <person name="Guerrero F.D."/>
            <person name="Moolhuijzen P."/>
            <person name="Goolsby J.A."/>
            <person name="Tidwell J."/>
            <person name="Bellgard S.E."/>
            <person name="Bellgard M.I."/>
        </authorList>
    </citation>
    <scope>NUCLEOTIDE SEQUENCE</scope>
    <source>
        <tissue evidence="1">Shoot tissue taken approximately 20 cm above the soil surface</tissue>
    </source>
</reference>
<reference evidence="1" key="1">
    <citation type="submission" date="2014-09" db="EMBL/GenBank/DDBJ databases">
        <authorList>
            <person name="Magalhaes I.L.F."/>
            <person name="Oliveira U."/>
            <person name="Santos F.R."/>
            <person name="Vidigal T.H.D.A."/>
            <person name="Brescovit A.D."/>
            <person name="Santos A.J."/>
        </authorList>
    </citation>
    <scope>NUCLEOTIDE SEQUENCE</scope>
    <source>
        <tissue evidence="1">Shoot tissue taken approximately 20 cm above the soil surface</tissue>
    </source>
</reference>